<organism evidence="1 2">
    <name type="scientific">Taklimakanibacter albus</name>
    <dbReference type="NCBI Taxonomy" id="2800327"/>
    <lineage>
        <taxon>Bacteria</taxon>
        <taxon>Pseudomonadati</taxon>
        <taxon>Pseudomonadota</taxon>
        <taxon>Alphaproteobacteria</taxon>
        <taxon>Hyphomicrobiales</taxon>
        <taxon>Aestuariivirgaceae</taxon>
        <taxon>Taklimakanibacter</taxon>
    </lineage>
</organism>
<dbReference type="Proteomes" id="UP000616151">
    <property type="component" value="Unassembled WGS sequence"/>
</dbReference>
<gene>
    <name evidence="1" type="ORF">JHL16_31385</name>
</gene>
<sequence length="418" mass="45111">MNQAVLNTEYDPHLASPVVALVPHINIRAFCEDQRTIQAVQAAAADRRMARAHVQMHMGGVGAAVQTFQSELTPNVLIVETAGNRDTVLAELGHLAQVCGPETKVVVIGHLNDVLLYRELMRQGVSEYMVAPVHQLQLIETIAALFHDPHAKPLGRIFAFVGSKGGVGSSTLAHNVGWYLSRHLDTDTVITDFDLAFGTAGLNFNQETSQGIAEALGQPDRVDQTLLDRLLTKCGDKLSLLASPGAIDRDVHIDASSVEVILNTVRHSVPCVIVDVPNMWAPWIKYTLLAADEVVITATPELASLRNTKNMVDLLKQARPNDRPPRLVMNQVGIPKRPEIPVADFAKAIGLEPTLIIAHDAQTFGTAASNGQMLAEVSAKAKASDAVASLAQTLIGQEKPVKPTKFSLPFAGMLSRKK</sequence>
<protein>
    <submittedName>
        <fullName evidence="1">AAA family ATPase</fullName>
    </submittedName>
</protein>
<evidence type="ECO:0000313" key="1">
    <source>
        <dbReference type="EMBL" id="MBK1870911.1"/>
    </source>
</evidence>
<name>A0ACC5RDX6_9HYPH</name>
<proteinExistence type="predicted"/>
<dbReference type="EMBL" id="JAENHL010000008">
    <property type="protein sequence ID" value="MBK1870911.1"/>
    <property type="molecule type" value="Genomic_DNA"/>
</dbReference>
<comment type="caution">
    <text evidence="1">The sequence shown here is derived from an EMBL/GenBank/DDBJ whole genome shotgun (WGS) entry which is preliminary data.</text>
</comment>
<accession>A0ACC5RDX6</accession>
<reference evidence="1" key="1">
    <citation type="submission" date="2021-01" db="EMBL/GenBank/DDBJ databases">
        <authorList>
            <person name="Sun Q."/>
        </authorList>
    </citation>
    <scope>NUCLEOTIDE SEQUENCE</scope>
    <source>
        <strain evidence="1">YIM B02566</strain>
    </source>
</reference>
<keyword evidence="2" id="KW-1185">Reference proteome</keyword>
<evidence type="ECO:0000313" key="2">
    <source>
        <dbReference type="Proteomes" id="UP000616151"/>
    </source>
</evidence>